<reference evidence="2 3" key="1">
    <citation type="journal article" date="2019" name="Mol. Ecol. Resour.">
        <title>Improving Illumina assemblies with Hi-C and long reads: an example with the North African dromedary.</title>
        <authorList>
            <person name="Elbers J.P."/>
            <person name="Rogers M.F."/>
            <person name="Perelman P.L."/>
            <person name="Proskuryakova A.A."/>
            <person name="Serdyukova N.A."/>
            <person name="Johnson W.E."/>
            <person name="Horin P."/>
            <person name="Corander J."/>
            <person name="Murphy D."/>
            <person name="Burger P.A."/>
        </authorList>
    </citation>
    <scope>NUCLEOTIDE SEQUENCE [LARGE SCALE GENOMIC DNA]</scope>
    <source>
        <strain evidence="2">Drom800</strain>
        <tissue evidence="2">Blood</tissue>
    </source>
</reference>
<evidence type="ECO:0000313" key="3">
    <source>
        <dbReference type="Proteomes" id="UP000299084"/>
    </source>
</evidence>
<name>A0A5N4CEG7_CAMDR</name>
<proteinExistence type="predicted"/>
<dbReference type="EMBL" id="JWIN03000027">
    <property type="protein sequence ID" value="KAB1257308.1"/>
    <property type="molecule type" value="Genomic_DNA"/>
</dbReference>
<dbReference type="AlphaFoldDB" id="A0A5N4CEG7"/>
<evidence type="ECO:0000256" key="1">
    <source>
        <dbReference type="SAM" id="MobiDB-lite"/>
    </source>
</evidence>
<comment type="caution">
    <text evidence="2">The sequence shown here is derived from an EMBL/GenBank/DDBJ whole genome shotgun (WGS) entry which is preliminary data.</text>
</comment>
<dbReference type="Proteomes" id="UP000299084">
    <property type="component" value="Unassembled WGS sequence"/>
</dbReference>
<accession>A0A5N4CEG7</accession>
<gene>
    <name evidence="2" type="ORF">Cadr_000025973</name>
</gene>
<feature type="region of interest" description="Disordered" evidence="1">
    <location>
        <begin position="1"/>
        <end position="25"/>
    </location>
</feature>
<evidence type="ECO:0000313" key="2">
    <source>
        <dbReference type="EMBL" id="KAB1257308.1"/>
    </source>
</evidence>
<protein>
    <submittedName>
        <fullName evidence="2">Uncharacterized protein</fullName>
    </submittedName>
</protein>
<sequence>MCPSEETGATSALAPKIGCNAGGHHPHSITEDISSGAVDCPVS</sequence>
<keyword evidence="3" id="KW-1185">Reference proteome</keyword>
<organism evidence="2 3">
    <name type="scientific">Camelus dromedarius</name>
    <name type="common">Dromedary</name>
    <name type="synonym">Arabian camel</name>
    <dbReference type="NCBI Taxonomy" id="9838"/>
    <lineage>
        <taxon>Eukaryota</taxon>
        <taxon>Metazoa</taxon>
        <taxon>Chordata</taxon>
        <taxon>Craniata</taxon>
        <taxon>Vertebrata</taxon>
        <taxon>Euteleostomi</taxon>
        <taxon>Mammalia</taxon>
        <taxon>Eutheria</taxon>
        <taxon>Laurasiatheria</taxon>
        <taxon>Artiodactyla</taxon>
        <taxon>Tylopoda</taxon>
        <taxon>Camelidae</taxon>
        <taxon>Camelus</taxon>
    </lineage>
</organism>